<accession>A0AAX6FDP9</accession>
<reference evidence="1" key="2">
    <citation type="submission" date="2023-04" db="EMBL/GenBank/DDBJ databases">
        <authorList>
            <person name="Bruccoleri R.E."/>
            <person name="Oakeley E.J."/>
            <person name="Faust A.-M."/>
            <person name="Dessus-Babus S."/>
            <person name="Altorfer M."/>
            <person name="Burckhardt D."/>
            <person name="Oertli M."/>
            <person name="Naumann U."/>
            <person name="Petersen F."/>
            <person name="Wong J."/>
        </authorList>
    </citation>
    <scope>NUCLEOTIDE SEQUENCE</scope>
    <source>
        <strain evidence="1">GSM-AAB239-AS_SAM_17_03QT</strain>
        <tissue evidence="1">Leaf</tissue>
    </source>
</reference>
<evidence type="ECO:0000313" key="1">
    <source>
        <dbReference type="EMBL" id="KAJ6814399.1"/>
    </source>
</evidence>
<dbReference type="EMBL" id="JANAVB010029815">
    <property type="protein sequence ID" value="KAJ6814399.1"/>
    <property type="molecule type" value="Genomic_DNA"/>
</dbReference>
<protein>
    <submittedName>
        <fullName evidence="1">Endoglucanase 11-like</fullName>
    </submittedName>
</protein>
<proteinExistence type="predicted"/>
<dbReference type="Proteomes" id="UP001140949">
    <property type="component" value="Unassembled WGS sequence"/>
</dbReference>
<dbReference type="AlphaFoldDB" id="A0AAX6FDP9"/>
<evidence type="ECO:0000313" key="2">
    <source>
        <dbReference type="Proteomes" id="UP001140949"/>
    </source>
</evidence>
<comment type="caution">
    <text evidence="1">The sequence shown here is derived from an EMBL/GenBank/DDBJ whole genome shotgun (WGS) entry which is preliminary data.</text>
</comment>
<sequence>MAVDNIPRGAKRNGWQSKEEYIMRRKKHWIFKSSFQVQRLGKILLLMASALHTPIPGSDAGGVSSILTKELRAKQQCIAEVVEMIHWQAFFMMMYWMMQTPDVV</sequence>
<gene>
    <name evidence="1" type="ORF">M6B38_139910</name>
</gene>
<reference evidence="1" key="1">
    <citation type="journal article" date="2023" name="GigaByte">
        <title>Genome assembly of the bearded iris, Iris pallida Lam.</title>
        <authorList>
            <person name="Bruccoleri R.E."/>
            <person name="Oakeley E.J."/>
            <person name="Faust A.M.E."/>
            <person name="Altorfer M."/>
            <person name="Dessus-Babus S."/>
            <person name="Burckhardt D."/>
            <person name="Oertli M."/>
            <person name="Naumann U."/>
            <person name="Petersen F."/>
            <person name="Wong J."/>
        </authorList>
    </citation>
    <scope>NUCLEOTIDE SEQUENCE</scope>
    <source>
        <strain evidence="1">GSM-AAB239-AS_SAM_17_03QT</strain>
    </source>
</reference>
<keyword evidence="2" id="KW-1185">Reference proteome</keyword>
<organism evidence="1 2">
    <name type="scientific">Iris pallida</name>
    <name type="common">Sweet iris</name>
    <dbReference type="NCBI Taxonomy" id="29817"/>
    <lineage>
        <taxon>Eukaryota</taxon>
        <taxon>Viridiplantae</taxon>
        <taxon>Streptophyta</taxon>
        <taxon>Embryophyta</taxon>
        <taxon>Tracheophyta</taxon>
        <taxon>Spermatophyta</taxon>
        <taxon>Magnoliopsida</taxon>
        <taxon>Liliopsida</taxon>
        <taxon>Asparagales</taxon>
        <taxon>Iridaceae</taxon>
        <taxon>Iridoideae</taxon>
        <taxon>Irideae</taxon>
        <taxon>Iris</taxon>
    </lineage>
</organism>
<name>A0AAX6FDP9_IRIPA</name>